<proteinExistence type="inferred from homology"/>
<dbReference type="GO" id="GO:0030894">
    <property type="term" value="C:replisome"/>
    <property type="evidence" value="ECO:0007669"/>
    <property type="project" value="TreeGrafter"/>
</dbReference>
<dbReference type="InterPro" id="IPR027417">
    <property type="entry name" value="P-loop_NTPase"/>
</dbReference>
<organism evidence="15 16">
    <name type="scientific">Desulfotignum phosphitoxidans DSM 13687</name>
    <dbReference type="NCBI Taxonomy" id="1286635"/>
    <lineage>
        <taxon>Bacteria</taxon>
        <taxon>Pseudomonadati</taxon>
        <taxon>Thermodesulfobacteriota</taxon>
        <taxon>Desulfobacteria</taxon>
        <taxon>Desulfobacterales</taxon>
        <taxon>Desulfobacteraceae</taxon>
        <taxon>Desulfotignum</taxon>
    </lineage>
</organism>
<dbReference type="GO" id="GO:0005524">
    <property type="term" value="F:ATP binding"/>
    <property type="evidence" value="ECO:0007669"/>
    <property type="project" value="UniProtKB-KW"/>
</dbReference>
<dbReference type="PROSITE" id="PS51192">
    <property type="entry name" value="HELICASE_ATP_BIND_1"/>
    <property type="match status" value="1"/>
</dbReference>
<dbReference type="InterPro" id="IPR036388">
    <property type="entry name" value="WH-like_DNA-bd_sf"/>
</dbReference>
<protein>
    <recommendedName>
        <fullName evidence="11">ATP-dependent DNA helicase RecQ</fullName>
        <ecNumber evidence="10">5.6.2.4</ecNumber>
    </recommendedName>
    <alternativeName>
        <fullName evidence="12">DNA 3'-5' helicase RecQ</fullName>
    </alternativeName>
</protein>
<dbReference type="GO" id="GO:0006310">
    <property type="term" value="P:DNA recombination"/>
    <property type="evidence" value="ECO:0007669"/>
    <property type="project" value="InterPro"/>
</dbReference>
<dbReference type="Pfam" id="PF00271">
    <property type="entry name" value="Helicase_C"/>
    <property type="match status" value="1"/>
</dbReference>
<dbReference type="Proteomes" id="UP000014216">
    <property type="component" value="Unassembled WGS sequence"/>
</dbReference>
<evidence type="ECO:0000256" key="1">
    <source>
        <dbReference type="ARBA" id="ARBA00005446"/>
    </source>
</evidence>
<evidence type="ECO:0000256" key="5">
    <source>
        <dbReference type="ARBA" id="ARBA00022806"/>
    </source>
</evidence>
<dbReference type="SMART" id="SM00487">
    <property type="entry name" value="DEXDc"/>
    <property type="match status" value="1"/>
</dbReference>
<dbReference type="InterPro" id="IPR002464">
    <property type="entry name" value="DNA/RNA_helicase_DEAH_CS"/>
</dbReference>
<dbReference type="InterPro" id="IPR001650">
    <property type="entry name" value="Helicase_C-like"/>
</dbReference>
<dbReference type="InterPro" id="IPR004589">
    <property type="entry name" value="DNA_helicase_ATP-dep_RecQ"/>
</dbReference>
<dbReference type="EMBL" id="APJX01000015">
    <property type="protein sequence ID" value="EMS77505.1"/>
    <property type="molecule type" value="Genomic_DNA"/>
</dbReference>
<keyword evidence="3" id="KW-0547">Nucleotide-binding</keyword>
<dbReference type="RefSeq" id="WP_006968580.1">
    <property type="nucleotide sequence ID" value="NZ_APJX01000015.1"/>
</dbReference>
<keyword evidence="6" id="KW-0067">ATP-binding</keyword>
<evidence type="ECO:0000256" key="12">
    <source>
        <dbReference type="ARBA" id="ARBA00044550"/>
    </source>
</evidence>
<keyword evidence="8" id="KW-0413">Isomerase</keyword>
<dbReference type="CDD" id="cd18018">
    <property type="entry name" value="DEXHc_RecQ4-like"/>
    <property type="match status" value="1"/>
</dbReference>
<dbReference type="GO" id="GO:0043590">
    <property type="term" value="C:bacterial nucleoid"/>
    <property type="evidence" value="ECO:0007669"/>
    <property type="project" value="TreeGrafter"/>
</dbReference>
<feature type="domain" description="Helicase ATP-binding" evidence="13">
    <location>
        <begin position="23"/>
        <end position="191"/>
    </location>
</feature>
<evidence type="ECO:0000256" key="10">
    <source>
        <dbReference type="ARBA" id="ARBA00034808"/>
    </source>
</evidence>
<evidence type="ECO:0000256" key="11">
    <source>
        <dbReference type="ARBA" id="ARBA00044535"/>
    </source>
</evidence>
<comment type="caution">
    <text evidence="15">The sequence shown here is derived from an EMBL/GenBank/DDBJ whole genome shotgun (WGS) entry which is preliminary data.</text>
</comment>
<evidence type="ECO:0000313" key="15">
    <source>
        <dbReference type="EMBL" id="EMS77505.1"/>
    </source>
</evidence>
<dbReference type="GO" id="GO:0006281">
    <property type="term" value="P:DNA repair"/>
    <property type="evidence" value="ECO:0007669"/>
    <property type="project" value="TreeGrafter"/>
</dbReference>
<dbReference type="CDD" id="cd18794">
    <property type="entry name" value="SF2_C_RecQ"/>
    <property type="match status" value="1"/>
</dbReference>
<evidence type="ECO:0000256" key="8">
    <source>
        <dbReference type="ARBA" id="ARBA00023235"/>
    </source>
</evidence>
<name>S0FS17_9BACT</name>
<keyword evidence="5 15" id="KW-0347">Helicase</keyword>
<evidence type="ECO:0000259" key="14">
    <source>
        <dbReference type="PROSITE" id="PS51194"/>
    </source>
</evidence>
<feature type="domain" description="Helicase C-terminal" evidence="14">
    <location>
        <begin position="216"/>
        <end position="361"/>
    </location>
</feature>
<dbReference type="EC" id="5.6.2.4" evidence="10"/>
<keyword evidence="16" id="KW-1185">Reference proteome</keyword>
<evidence type="ECO:0000256" key="6">
    <source>
        <dbReference type="ARBA" id="ARBA00022840"/>
    </source>
</evidence>
<dbReference type="Gene3D" id="3.40.50.300">
    <property type="entry name" value="P-loop containing nucleotide triphosphate hydrolases"/>
    <property type="match status" value="2"/>
</dbReference>
<dbReference type="GO" id="GO:0005737">
    <property type="term" value="C:cytoplasm"/>
    <property type="evidence" value="ECO:0007669"/>
    <property type="project" value="TreeGrafter"/>
</dbReference>
<evidence type="ECO:0000313" key="16">
    <source>
        <dbReference type="Proteomes" id="UP000014216"/>
    </source>
</evidence>
<dbReference type="OrthoDB" id="9760034at2"/>
<accession>S0FS17</accession>
<dbReference type="GO" id="GO:0016787">
    <property type="term" value="F:hydrolase activity"/>
    <property type="evidence" value="ECO:0007669"/>
    <property type="project" value="UniProtKB-KW"/>
</dbReference>
<comment type="similarity">
    <text evidence="1">Belongs to the helicase family. RecQ subfamily.</text>
</comment>
<dbReference type="NCBIfam" id="TIGR00614">
    <property type="entry name" value="recQ_fam"/>
    <property type="match status" value="1"/>
</dbReference>
<keyword evidence="2" id="KW-0479">Metal-binding</keyword>
<dbReference type="Pfam" id="PF00270">
    <property type="entry name" value="DEAD"/>
    <property type="match status" value="1"/>
</dbReference>
<reference evidence="15 16" key="1">
    <citation type="journal article" date="2013" name="Genome Announc.">
        <title>Draft Genome Sequence of Desulfotignum phosphitoxidans DSM 13687 Strain FiPS-3.</title>
        <authorList>
            <person name="Poehlein A."/>
            <person name="Daniel R."/>
            <person name="Simeonova D.D."/>
        </authorList>
    </citation>
    <scope>NUCLEOTIDE SEQUENCE [LARGE SCALE GENOMIC DNA]</scope>
    <source>
        <strain evidence="15 16">DSM 13687</strain>
    </source>
</reference>
<dbReference type="SMART" id="SM00490">
    <property type="entry name" value="HELICc"/>
    <property type="match status" value="1"/>
</dbReference>
<dbReference type="PANTHER" id="PTHR13710:SF105">
    <property type="entry name" value="ATP-DEPENDENT DNA HELICASE Q1"/>
    <property type="match status" value="1"/>
</dbReference>
<dbReference type="PROSITE" id="PS00690">
    <property type="entry name" value="DEAH_ATP_HELICASE"/>
    <property type="match status" value="1"/>
</dbReference>
<dbReference type="PANTHER" id="PTHR13710">
    <property type="entry name" value="DNA HELICASE RECQ FAMILY MEMBER"/>
    <property type="match status" value="1"/>
</dbReference>
<dbReference type="Gene3D" id="1.10.10.10">
    <property type="entry name" value="Winged helix-like DNA-binding domain superfamily/Winged helix DNA-binding domain"/>
    <property type="match status" value="1"/>
</dbReference>
<evidence type="ECO:0000256" key="4">
    <source>
        <dbReference type="ARBA" id="ARBA00022801"/>
    </source>
</evidence>
<dbReference type="InterPro" id="IPR011545">
    <property type="entry name" value="DEAD/DEAH_box_helicase_dom"/>
</dbReference>
<sequence length="638" mass="72090">MIEETLKRTFGFETFKTGQRQVIEKITAGKSAASIFPTGAGKSLCYQLPAILEQGLTLVVSPLLSLMKNQIDFLKSKHIPAAKLDSGMSAQDYRETLEAARTGQLKILMIAVERFKNERFRTQLRQMNVSLLVVDEAHCISEWGHNFRPDYLKIPLYQKEFGIKKALLLTATATPAVIDDMCEKFAVSRENVVKTGFYRENLFLRIRPVAEEKKDALLQEVLAGKPAGPAIVYVTLQKTANRITQMLRNNGLDAAAYHAGMKNEDREAVQNDFMAGKTGTVVATIAFGMGIDKENIRKVIHYDLPKSIEGYSQEIGRAGRDGNPSLCCLFGNKNGVPVLENFAYGDTPDFDGIRQVLEDISQSKGSLFEFRPYAVSRMSDIRLLPLKTLLVYLEMANIISPKYTYFEIYAFKYLIPARAIIEKFKGERAQFVKTILDNAKTARTWTQIDIDNAVDESGSDRQRVLTALEYFHEKKWIDLQPKSAVEVFEILNSAFDPESTARDLTDLFLEKEKKEISRLHAMVEFFETDQCLAKSLSGYFGERLDNNCRRCSVCMEKTPVKLVSSHVPSLERMNYHALVQPLLDTAESPVSVTLATRFLCGVSSPRLVAYKARQMPGFGRLEAWPYKSVEKWVRLNHI</sequence>
<dbReference type="AlphaFoldDB" id="S0FS17"/>
<evidence type="ECO:0000256" key="7">
    <source>
        <dbReference type="ARBA" id="ARBA00023125"/>
    </source>
</evidence>
<dbReference type="PROSITE" id="PS51194">
    <property type="entry name" value="HELICASE_CTER"/>
    <property type="match status" value="1"/>
</dbReference>
<dbReference type="GO" id="GO:0043138">
    <property type="term" value="F:3'-5' DNA helicase activity"/>
    <property type="evidence" value="ECO:0007669"/>
    <property type="project" value="UniProtKB-EC"/>
</dbReference>
<evidence type="ECO:0000256" key="9">
    <source>
        <dbReference type="ARBA" id="ARBA00034617"/>
    </source>
</evidence>
<dbReference type="InterPro" id="IPR032284">
    <property type="entry name" value="RecQ_Zn-bd"/>
</dbReference>
<dbReference type="InterPro" id="IPR014001">
    <property type="entry name" value="Helicase_ATP-bd"/>
</dbReference>
<dbReference type="GO" id="GO:0009378">
    <property type="term" value="F:four-way junction helicase activity"/>
    <property type="evidence" value="ECO:0007669"/>
    <property type="project" value="TreeGrafter"/>
</dbReference>
<dbReference type="GO" id="GO:0003677">
    <property type="term" value="F:DNA binding"/>
    <property type="evidence" value="ECO:0007669"/>
    <property type="project" value="UniProtKB-KW"/>
</dbReference>
<keyword evidence="7" id="KW-0238">DNA-binding</keyword>
<evidence type="ECO:0000256" key="2">
    <source>
        <dbReference type="ARBA" id="ARBA00022723"/>
    </source>
</evidence>
<dbReference type="SUPFAM" id="SSF52540">
    <property type="entry name" value="P-loop containing nucleoside triphosphate hydrolases"/>
    <property type="match status" value="1"/>
</dbReference>
<gene>
    <name evidence="15" type="primary">recQ2</name>
    <name evidence="15" type="ORF">Dpo_15c00810</name>
</gene>
<keyword evidence="4 15" id="KW-0378">Hydrolase</keyword>
<dbReference type="PATRIC" id="fig|1286635.3.peg.4618"/>
<dbReference type="GO" id="GO:0046872">
    <property type="term" value="F:metal ion binding"/>
    <property type="evidence" value="ECO:0007669"/>
    <property type="project" value="UniProtKB-KW"/>
</dbReference>
<evidence type="ECO:0000256" key="3">
    <source>
        <dbReference type="ARBA" id="ARBA00022741"/>
    </source>
</evidence>
<dbReference type="Pfam" id="PF16124">
    <property type="entry name" value="RecQ_Zn_bind"/>
    <property type="match status" value="1"/>
</dbReference>
<comment type="catalytic activity">
    <reaction evidence="9">
        <text>Couples ATP hydrolysis with the unwinding of duplex DNA by translocating in the 3'-5' direction.</text>
        <dbReference type="EC" id="5.6.2.4"/>
    </reaction>
</comment>
<evidence type="ECO:0000259" key="13">
    <source>
        <dbReference type="PROSITE" id="PS51192"/>
    </source>
</evidence>